<dbReference type="Proteomes" id="UP000261580">
    <property type="component" value="Unassembled WGS sequence"/>
</dbReference>
<dbReference type="Ensembl" id="ENSNBRT00000010726.1">
    <property type="protein sequence ID" value="ENSNBRP00000010433.1"/>
    <property type="gene ID" value="ENSNBRG00000008092.1"/>
</dbReference>
<evidence type="ECO:0000313" key="1">
    <source>
        <dbReference type="Ensembl" id="ENSNBRP00000010433.1"/>
    </source>
</evidence>
<dbReference type="Bgee" id="ENSNBRG00000008092">
    <property type="expression patterns" value="Expressed in zone of skin and 2 other cell types or tissues"/>
</dbReference>
<name>A0A3Q4GTG0_NEOBR</name>
<sequence>MIYYKCIKLLLHLTGFTQKLMVSAPSLTMIFLLHLTQWCKKPQDANWVPDFQKLFQKSPSVSPPSSGICSIYSVCRLTNQIDPTSSLFLYCFMAVL</sequence>
<evidence type="ECO:0000313" key="2">
    <source>
        <dbReference type="Proteomes" id="UP000261580"/>
    </source>
</evidence>
<dbReference type="GeneTree" id="ENSGT00940000182271"/>
<reference evidence="1" key="2">
    <citation type="submission" date="2025-09" db="UniProtKB">
        <authorList>
            <consortium name="Ensembl"/>
        </authorList>
    </citation>
    <scope>IDENTIFICATION</scope>
</reference>
<keyword evidence="2" id="KW-1185">Reference proteome</keyword>
<protein>
    <submittedName>
        <fullName evidence="1">Uncharacterized protein</fullName>
    </submittedName>
</protein>
<reference evidence="1" key="1">
    <citation type="submission" date="2025-08" db="UniProtKB">
        <authorList>
            <consortium name="Ensembl"/>
        </authorList>
    </citation>
    <scope>IDENTIFICATION</scope>
</reference>
<accession>A0A3Q4GTG0</accession>
<organism evidence="1 2">
    <name type="scientific">Neolamprologus brichardi</name>
    <name type="common">Fairy cichlid</name>
    <name type="synonym">Lamprologus brichardi</name>
    <dbReference type="NCBI Taxonomy" id="32507"/>
    <lineage>
        <taxon>Eukaryota</taxon>
        <taxon>Metazoa</taxon>
        <taxon>Chordata</taxon>
        <taxon>Craniata</taxon>
        <taxon>Vertebrata</taxon>
        <taxon>Euteleostomi</taxon>
        <taxon>Actinopterygii</taxon>
        <taxon>Neopterygii</taxon>
        <taxon>Teleostei</taxon>
        <taxon>Neoteleostei</taxon>
        <taxon>Acanthomorphata</taxon>
        <taxon>Ovalentaria</taxon>
        <taxon>Cichlomorphae</taxon>
        <taxon>Cichliformes</taxon>
        <taxon>Cichlidae</taxon>
        <taxon>African cichlids</taxon>
        <taxon>Pseudocrenilabrinae</taxon>
        <taxon>Lamprologini</taxon>
        <taxon>Neolamprologus</taxon>
    </lineage>
</organism>
<dbReference type="AlphaFoldDB" id="A0A3Q4GTG0"/>
<proteinExistence type="predicted"/>